<sequence length="100" mass="11271">MFDERRLRKKTLERRREATGVAFAVNTLCVLKHFPLVQTSLPARLGATLMHYGDAILSTWKYLRPVNHNRSSTSLVLGGAITLFSYHPMCSVFSKACTKS</sequence>
<reference evidence="1" key="1">
    <citation type="submission" date="2021-05" db="EMBL/GenBank/DDBJ databases">
        <authorList>
            <person name="Pan Q."/>
            <person name="Jouanno E."/>
            <person name="Zahm M."/>
            <person name="Klopp C."/>
            <person name="Cabau C."/>
            <person name="Louis A."/>
            <person name="Berthelot C."/>
            <person name="Parey E."/>
            <person name="Roest Crollius H."/>
            <person name="Montfort J."/>
            <person name="Robinson-Rechavi M."/>
            <person name="Bouchez O."/>
            <person name="Lampietro C."/>
            <person name="Lopez Roques C."/>
            <person name="Donnadieu C."/>
            <person name="Postlethwait J."/>
            <person name="Bobe J."/>
            <person name="Dillon D."/>
            <person name="Chandos A."/>
            <person name="von Hippel F."/>
            <person name="Guiguen Y."/>
        </authorList>
    </citation>
    <scope>NUCLEOTIDE SEQUENCE</scope>
    <source>
        <strain evidence="1">YG-Jan2019</strain>
    </source>
</reference>
<comment type="caution">
    <text evidence="1">The sequence shown here is derived from an EMBL/GenBank/DDBJ whole genome shotgun (WGS) entry which is preliminary data.</text>
</comment>
<proteinExistence type="predicted"/>
<evidence type="ECO:0000313" key="1">
    <source>
        <dbReference type="EMBL" id="KAJ8016343.1"/>
    </source>
</evidence>
<dbReference type="Proteomes" id="UP001157502">
    <property type="component" value="Chromosome 1"/>
</dbReference>
<accession>A0ACC2HLJ3</accession>
<protein>
    <submittedName>
        <fullName evidence="1">Uncharacterized protein</fullName>
    </submittedName>
</protein>
<organism evidence="1 2">
    <name type="scientific">Dallia pectoralis</name>
    <name type="common">Alaska blackfish</name>
    <dbReference type="NCBI Taxonomy" id="75939"/>
    <lineage>
        <taxon>Eukaryota</taxon>
        <taxon>Metazoa</taxon>
        <taxon>Chordata</taxon>
        <taxon>Craniata</taxon>
        <taxon>Vertebrata</taxon>
        <taxon>Euteleostomi</taxon>
        <taxon>Actinopterygii</taxon>
        <taxon>Neopterygii</taxon>
        <taxon>Teleostei</taxon>
        <taxon>Protacanthopterygii</taxon>
        <taxon>Esociformes</taxon>
        <taxon>Umbridae</taxon>
        <taxon>Dallia</taxon>
    </lineage>
</organism>
<keyword evidence="2" id="KW-1185">Reference proteome</keyword>
<gene>
    <name evidence="1" type="ORF">DPEC_G00006230</name>
</gene>
<evidence type="ECO:0000313" key="2">
    <source>
        <dbReference type="Proteomes" id="UP001157502"/>
    </source>
</evidence>
<dbReference type="EMBL" id="CM055728">
    <property type="protein sequence ID" value="KAJ8016343.1"/>
    <property type="molecule type" value="Genomic_DNA"/>
</dbReference>
<name>A0ACC2HLJ3_DALPE</name>